<dbReference type="EMBL" id="JABANE010000030">
    <property type="protein sequence ID" value="NME68822.1"/>
    <property type="molecule type" value="Genomic_DNA"/>
</dbReference>
<dbReference type="RefSeq" id="WP_169657115.1">
    <property type="nucleotide sequence ID" value="NZ_JABANE010000030.1"/>
</dbReference>
<proteinExistence type="predicted"/>
<evidence type="ECO:0000313" key="2">
    <source>
        <dbReference type="Proteomes" id="UP000576082"/>
    </source>
</evidence>
<evidence type="ECO:0000313" key="1">
    <source>
        <dbReference type="EMBL" id="NME68822.1"/>
    </source>
</evidence>
<dbReference type="AlphaFoldDB" id="A0A7X9RU96"/>
<evidence type="ECO:0008006" key="3">
    <source>
        <dbReference type="Google" id="ProtNLM"/>
    </source>
</evidence>
<gene>
    <name evidence="1" type="ORF">HHU12_12690</name>
</gene>
<dbReference type="Proteomes" id="UP000576082">
    <property type="component" value="Unassembled WGS sequence"/>
</dbReference>
<accession>A0A7X9RU96</accession>
<protein>
    <recommendedName>
        <fullName evidence="3">HEAT repeat domain-containing protein</fullName>
    </recommendedName>
</protein>
<sequence length="167" mass="19629">MKRLFSSKEDRDQYVAKIIKEKKQDWLYNEVKKHDDQHGNQLAWALSVLCDLEITWFEKHIDDVILWLPAIKTQGIKRSVLRSVVPQPLSTEKEGEWVDYLFELTQDMETDIAVKVHAIEILSKYVLHYPELANELYLILEDNLPYYGPALKSRSKRVMKKLSKVLG</sequence>
<reference evidence="1 2" key="1">
    <citation type="submission" date="2020-04" db="EMBL/GenBank/DDBJ databases">
        <title>Flammeovirga sp. SR4, a novel species isolated from seawater.</title>
        <authorList>
            <person name="Wang X."/>
        </authorList>
    </citation>
    <scope>NUCLEOTIDE SEQUENCE [LARGE SCALE GENOMIC DNA]</scope>
    <source>
        <strain evidence="1 2">ATCC 23126</strain>
    </source>
</reference>
<organism evidence="1 2">
    <name type="scientific">Flammeovirga aprica JL-4</name>
    <dbReference type="NCBI Taxonomy" id="694437"/>
    <lineage>
        <taxon>Bacteria</taxon>
        <taxon>Pseudomonadati</taxon>
        <taxon>Bacteroidota</taxon>
        <taxon>Cytophagia</taxon>
        <taxon>Cytophagales</taxon>
        <taxon>Flammeovirgaceae</taxon>
        <taxon>Flammeovirga</taxon>
    </lineage>
</organism>
<comment type="caution">
    <text evidence="1">The sequence shown here is derived from an EMBL/GenBank/DDBJ whole genome shotgun (WGS) entry which is preliminary data.</text>
</comment>
<keyword evidence="2" id="KW-1185">Reference proteome</keyword>
<name>A0A7X9RU96_9BACT</name>